<dbReference type="Proteomes" id="UP000472262">
    <property type="component" value="Unassembled WGS sequence"/>
</dbReference>
<keyword evidence="4" id="KW-0964">Secreted</keyword>
<organism evidence="10 11">
    <name type="scientific">Sinocyclocheilus grahami</name>
    <name type="common">Dianchi golden-line fish</name>
    <name type="synonym">Barbus grahami</name>
    <dbReference type="NCBI Taxonomy" id="75366"/>
    <lineage>
        <taxon>Eukaryota</taxon>
        <taxon>Metazoa</taxon>
        <taxon>Chordata</taxon>
        <taxon>Craniata</taxon>
        <taxon>Vertebrata</taxon>
        <taxon>Euteleostomi</taxon>
        <taxon>Actinopterygii</taxon>
        <taxon>Neopterygii</taxon>
        <taxon>Teleostei</taxon>
        <taxon>Ostariophysi</taxon>
        <taxon>Cypriniformes</taxon>
        <taxon>Cyprinidae</taxon>
        <taxon>Cyprininae</taxon>
        <taxon>Sinocyclocheilus</taxon>
    </lineage>
</organism>
<evidence type="ECO:0000256" key="7">
    <source>
        <dbReference type="ARBA" id="ARBA00022729"/>
    </source>
</evidence>
<proteinExistence type="inferred from homology"/>
<dbReference type="AlphaFoldDB" id="A0A672S0F5"/>
<keyword evidence="6" id="KW-0372">Hormone</keyword>
<protein>
    <submittedName>
        <fullName evidence="10">Cortistatin</fullName>
    </submittedName>
</protein>
<dbReference type="GO" id="GO:0001664">
    <property type="term" value="F:G protein-coupled receptor binding"/>
    <property type="evidence" value="ECO:0007669"/>
    <property type="project" value="TreeGrafter"/>
</dbReference>
<evidence type="ECO:0000256" key="8">
    <source>
        <dbReference type="ARBA" id="ARBA00023157"/>
    </source>
</evidence>
<evidence type="ECO:0000256" key="6">
    <source>
        <dbReference type="ARBA" id="ARBA00022702"/>
    </source>
</evidence>
<sequence length="125" mass="14471">MFVKSIRSHFAAVPGARRFDGNLKEKEEELCSITRWNESRLPLFTTKRELSKERKELILKLISGLLDGVDNSVLAGEIAPVPFDVEEPLESRLEERAVYNRLSQLPQRDRKAPCKNFFWKTFTSC</sequence>
<dbReference type="InterPro" id="IPR018142">
    <property type="entry name" value="Somatostatin/Cortistatin_C"/>
</dbReference>
<evidence type="ECO:0000256" key="1">
    <source>
        <dbReference type="ARBA" id="ARBA00003524"/>
    </source>
</evidence>
<dbReference type="PANTHER" id="PTHR10558">
    <property type="entry name" value="SOMATOSTATIN"/>
    <property type="match status" value="1"/>
</dbReference>
<keyword evidence="8" id="KW-1015">Disulfide bond</keyword>
<keyword evidence="7" id="KW-0732">Signal</keyword>
<evidence type="ECO:0000256" key="3">
    <source>
        <dbReference type="ARBA" id="ARBA00008327"/>
    </source>
</evidence>
<keyword evidence="11" id="KW-1185">Reference proteome</keyword>
<dbReference type="GO" id="GO:0005184">
    <property type="term" value="F:neuropeptide hormone activity"/>
    <property type="evidence" value="ECO:0007669"/>
    <property type="project" value="TreeGrafter"/>
</dbReference>
<reference evidence="10" key="2">
    <citation type="submission" date="2025-09" db="UniProtKB">
        <authorList>
            <consortium name="Ensembl"/>
        </authorList>
    </citation>
    <scope>IDENTIFICATION</scope>
</reference>
<keyword evidence="5" id="KW-0165">Cleavage on pair of basic residues</keyword>
<dbReference type="InParanoid" id="A0A672S0F5"/>
<evidence type="ECO:0000256" key="5">
    <source>
        <dbReference type="ARBA" id="ARBA00022685"/>
    </source>
</evidence>
<evidence type="ECO:0000313" key="10">
    <source>
        <dbReference type="Ensembl" id="ENSSGRP00000094946.1"/>
    </source>
</evidence>
<dbReference type="Pfam" id="PF03002">
    <property type="entry name" value="Somatostatin"/>
    <property type="match status" value="1"/>
</dbReference>
<evidence type="ECO:0000259" key="9">
    <source>
        <dbReference type="Pfam" id="PF03002"/>
    </source>
</evidence>
<comment type="subcellular location">
    <subcellularLocation>
        <location evidence="2">Secreted</location>
    </subcellularLocation>
</comment>
<accession>A0A672S0F5</accession>
<comment type="similarity">
    <text evidence="3">Belongs to the somatostatin family.</text>
</comment>
<comment type="function">
    <text evidence="1">Somatostatin inhibits the release of somatotropin.</text>
</comment>
<dbReference type="GO" id="GO:0007193">
    <property type="term" value="P:adenylate cyclase-inhibiting G protein-coupled receptor signaling pathway"/>
    <property type="evidence" value="ECO:0007669"/>
    <property type="project" value="TreeGrafter"/>
</dbReference>
<dbReference type="InterPro" id="IPR004250">
    <property type="entry name" value="Somatostatin"/>
</dbReference>
<dbReference type="GO" id="GO:0005615">
    <property type="term" value="C:extracellular space"/>
    <property type="evidence" value="ECO:0007669"/>
    <property type="project" value="TreeGrafter"/>
</dbReference>
<name>A0A672S0F5_SINGR</name>
<feature type="domain" description="Somatostatin/Cortistatin C-terminal" evidence="9">
    <location>
        <begin position="108"/>
        <end position="125"/>
    </location>
</feature>
<evidence type="ECO:0000313" key="11">
    <source>
        <dbReference type="Proteomes" id="UP000472262"/>
    </source>
</evidence>
<dbReference type="GO" id="GO:0030334">
    <property type="term" value="P:regulation of cell migration"/>
    <property type="evidence" value="ECO:0007669"/>
    <property type="project" value="TreeGrafter"/>
</dbReference>
<dbReference type="PANTHER" id="PTHR10558:SF1">
    <property type="entry name" value="CORTISTATIN"/>
    <property type="match status" value="1"/>
</dbReference>
<evidence type="ECO:0000256" key="2">
    <source>
        <dbReference type="ARBA" id="ARBA00004613"/>
    </source>
</evidence>
<reference evidence="10" key="1">
    <citation type="submission" date="2025-08" db="UniProtKB">
        <authorList>
            <consortium name="Ensembl"/>
        </authorList>
    </citation>
    <scope>IDENTIFICATION</scope>
</reference>
<evidence type="ECO:0000256" key="4">
    <source>
        <dbReference type="ARBA" id="ARBA00022525"/>
    </source>
</evidence>
<dbReference type="Ensembl" id="ENSSGRT00000101041.1">
    <property type="protein sequence ID" value="ENSSGRP00000094946.1"/>
    <property type="gene ID" value="ENSSGRG00000047489.1"/>
</dbReference>